<evidence type="ECO:0000313" key="4">
    <source>
        <dbReference type="EMBL" id="AKK09390.1"/>
    </source>
</evidence>
<reference evidence="5" key="2">
    <citation type="submission" date="2015-05" db="EMBL/GenBank/DDBJ databases">
        <title>Complete genome sequence of Corynebacterium testudinoris DSM 44614, recovered from necrotic lesions in the mouth of a tortoise.</title>
        <authorList>
            <person name="Ruckert C."/>
            <person name="Albersmeier A."/>
            <person name="Winkler A."/>
            <person name="Tauch A."/>
        </authorList>
    </citation>
    <scope>NUCLEOTIDE SEQUENCE [LARGE SCALE GENOMIC DNA]</scope>
    <source>
        <strain evidence="5">DSM 44614</strain>
    </source>
</reference>
<keyword evidence="2 3" id="KW-0040">ANK repeat</keyword>
<sequence length="129" mass="13701">MTSIPDDVREFATRLFDMARNGDITLLDYVDQGVDADLSNEDGNSLLMFAAYHGHADLVTGLVGKGADVDKLNGRGQTPLSGAVFKKYDDVVDALVAAGADPHAGQPTAVQTAQMFEMTDTLKRLGVGE</sequence>
<dbReference type="PROSITE" id="PS50088">
    <property type="entry name" value="ANK_REPEAT"/>
    <property type="match status" value="2"/>
</dbReference>
<dbReference type="SUPFAM" id="SSF48403">
    <property type="entry name" value="Ankyrin repeat"/>
    <property type="match status" value="1"/>
</dbReference>
<dbReference type="PANTHER" id="PTHR24171">
    <property type="entry name" value="ANKYRIN REPEAT DOMAIN-CONTAINING PROTEIN 39-RELATED"/>
    <property type="match status" value="1"/>
</dbReference>
<feature type="repeat" description="ANK" evidence="3">
    <location>
        <begin position="42"/>
        <end position="74"/>
    </location>
</feature>
<reference evidence="4 5" key="1">
    <citation type="journal article" date="2015" name="Genome Announc.">
        <title>Complete Genome Sequence of the Type Strain Corynebacterium testudinoris DSM 44614, Recovered from Necrotic Lesions in the Mouth of a Tortoise.</title>
        <authorList>
            <person name="Ruckert C."/>
            <person name="Kriete M."/>
            <person name="Jaenicke S."/>
            <person name="Winkler A."/>
            <person name="Tauch A."/>
        </authorList>
    </citation>
    <scope>NUCLEOTIDE SEQUENCE [LARGE SCALE GENOMIC DNA]</scope>
    <source>
        <strain evidence="4 5">DSM 44614</strain>
    </source>
</reference>
<dbReference type="PROSITE" id="PS50297">
    <property type="entry name" value="ANK_REP_REGION"/>
    <property type="match status" value="2"/>
</dbReference>
<dbReference type="InterPro" id="IPR036770">
    <property type="entry name" value="Ankyrin_rpt-contain_sf"/>
</dbReference>
<evidence type="ECO:0000313" key="5">
    <source>
        <dbReference type="Proteomes" id="UP000035540"/>
    </source>
</evidence>
<dbReference type="InterPro" id="IPR002110">
    <property type="entry name" value="Ankyrin_rpt"/>
</dbReference>
<name>A0A0G3H9E7_9CORY</name>
<keyword evidence="1" id="KW-0677">Repeat</keyword>
<dbReference type="Proteomes" id="UP000035540">
    <property type="component" value="Chromosome"/>
</dbReference>
<evidence type="ECO:0000256" key="3">
    <source>
        <dbReference type="PROSITE-ProRule" id="PRU00023"/>
    </source>
</evidence>
<proteinExistence type="predicted"/>
<gene>
    <name evidence="4" type="ORF">CTEST_09825</name>
</gene>
<keyword evidence="5" id="KW-1185">Reference proteome</keyword>
<organism evidence="4 5">
    <name type="scientific">Corynebacterium testudinoris</name>
    <dbReference type="NCBI Taxonomy" id="136857"/>
    <lineage>
        <taxon>Bacteria</taxon>
        <taxon>Bacillati</taxon>
        <taxon>Actinomycetota</taxon>
        <taxon>Actinomycetes</taxon>
        <taxon>Mycobacteriales</taxon>
        <taxon>Corynebacteriaceae</taxon>
        <taxon>Corynebacterium</taxon>
    </lineage>
</organism>
<protein>
    <submittedName>
        <fullName evidence="4">Ankyrin repeats (3 copies)</fullName>
    </submittedName>
</protein>
<evidence type="ECO:0000256" key="1">
    <source>
        <dbReference type="ARBA" id="ARBA00022737"/>
    </source>
</evidence>
<dbReference type="KEGG" id="cted:CTEST_09825"/>
<dbReference type="Pfam" id="PF12796">
    <property type="entry name" value="Ank_2"/>
    <property type="match status" value="1"/>
</dbReference>
<dbReference type="PATRIC" id="fig|136857.5.peg.1950"/>
<dbReference type="OrthoDB" id="306540at2"/>
<dbReference type="STRING" id="136857.CTEST_09825"/>
<dbReference type="Gene3D" id="1.25.40.20">
    <property type="entry name" value="Ankyrin repeat-containing domain"/>
    <property type="match status" value="1"/>
</dbReference>
<evidence type="ECO:0000256" key="2">
    <source>
        <dbReference type="ARBA" id="ARBA00023043"/>
    </source>
</evidence>
<feature type="repeat" description="ANK" evidence="3">
    <location>
        <begin position="75"/>
        <end position="107"/>
    </location>
</feature>
<dbReference type="SMART" id="SM00248">
    <property type="entry name" value="ANK"/>
    <property type="match status" value="2"/>
</dbReference>
<dbReference type="EMBL" id="CP011545">
    <property type="protein sequence ID" value="AKK09390.1"/>
    <property type="molecule type" value="Genomic_DNA"/>
</dbReference>
<dbReference type="RefSeq" id="WP_047253573.1">
    <property type="nucleotide sequence ID" value="NZ_CP011545.1"/>
</dbReference>
<accession>A0A0G3H9E7</accession>
<dbReference type="AlphaFoldDB" id="A0A0G3H9E7"/>